<feature type="compositionally biased region" description="Polar residues" evidence="1">
    <location>
        <begin position="213"/>
        <end position="223"/>
    </location>
</feature>
<proteinExistence type="predicted"/>
<sequence length="232" mass="24691">MAKATKISEYEILTELTGDEYVEVIAPTPEGEQPFKNYRVSTAKFGMGKSAYELAVEGGYTGTQEEWLASLQGESAYQIAVKYGYTGSEAEWNAVFDTIYIRDASSAGKILVVGTAGTPEWQALTKTRVGLDQVDNTADADKPISNAVAVALASKADLGEDGKINPEQLPASTAPVAATVEEVLEGVDNTKFITAETVFALLAEIGITKDGSGNWTIDSSKLNPQPEFPVVP</sequence>
<accession>F8SK37</accession>
<dbReference type="EMBL" id="HQ630627">
    <property type="protein sequence ID" value="AEH03587.1"/>
    <property type="molecule type" value="Genomic_DNA"/>
</dbReference>
<dbReference type="RefSeq" id="YP_009217243.1">
    <property type="nucleotide sequence ID" value="NC_028999.1"/>
</dbReference>
<dbReference type="GeneID" id="26643692"/>
<dbReference type="KEGG" id="vg:26643692"/>
<keyword evidence="3" id="KW-1185">Reference proteome</keyword>
<organismHost>
    <name type="scientific">Pseudomonas aeruginosa</name>
    <dbReference type="NCBI Taxonomy" id="287"/>
</organismHost>
<evidence type="ECO:0000313" key="2">
    <source>
        <dbReference type="EMBL" id="AEH03587.1"/>
    </source>
</evidence>
<dbReference type="OrthoDB" id="12275at10239"/>
<evidence type="ECO:0000313" key="3">
    <source>
        <dbReference type="Proteomes" id="UP000008388"/>
    </source>
</evidence>
<name>F8SK37_BPPA3</name>
<dbReference type="Proteomes" id="UP000008388">
    <property type="component" value="Segment"/>
</dbReference>
<gene>
    <name evidence="2" type="primary">164</name>
</gene>
<evidence type="ECO:0000256" key="1">
    <source>
        <dbReference type="SAM" id="MobiDB-lite"/>
    </source>
</evidence>
<feature type="region of interest" description="Disordered" evidence="1">
    <location>
        <begin position="213"/>
        <end position="232"/>
    </location>
</feature>
<protein>
    <submittedName>
        <fullName evidence="2">Virion structural protein</fullName>
    </submittedName>
</protein>
<reference evidence="2 3" key="1">
    <citation type="journal article" date="2011" name="Microbiology">
        <title>The Pseudomonas aeruginosa generalized transducing phage phiPA3 is a new member of the phiKZ-like group of 'jumbo' phages, and infects model laboratory strains and clinical isolates from cystic fibrosis patients.</title>
        <authorList>
            <person name="Monson R."/>
            <person name="Foulds I."/>
            <person name="Foweraker J."/>
            <person name="Welch M."/>
            <person name="Salmond G.P."/>
        </authorList>
    </citation>
    <scope>NUCLEOTIDE SEQUENCE [LARGE SCALE GENOMIC DNA]</scope>
</reference>
<organism evidence="2 3">
    <name type="scientific">Pseudomonas phage PhiPA3</name>
    <name type="common">Pseudomonas aeruginosa phage PhiPA3</name>
    <dbReference type="NCBI Taxonomy" id="998086"/>
    <lineage>
        <taxon>Viruses</taxon>
        <taxon>Duplodnaviria</taxon>
        <taxon>Heunggongvirae</taxon>
        <taxon>Uroviricota</taxon>
        <taxon>Caudoviricetes</taxon>
        <taxon>Chimalliviridae</taxon>
        <taxon>Miltoncavirus</taxon>
        <taxon>Miltoncavirus PhiPA3</taxon>
    </lineage>
</organism>